<dbReference type="EMBL" id="CP060696">
    <property type="protein sequence ID" value="QNO19063.1"/>
    <property type="molecule type" value="Genomic_DNA"/>
</dbReference>
<dbReference type="PANTHER" id="PTHR42788:SF19">
    <property type="entry name" value="ALIPHATIC SULFONATES IMPORT ATP-BINDING PROTEIN SSUB 2"/>
    <property type="match status" value="1"/>
</dbReference>
<evidence type="ECO:0000313" key="5">
    <source>
        <dbReference type="EMBL" id="QNO19063.1"/>
    </source>
</evidence>
<dbReference type="PROSITE" id="PS00211">
    <property type="entry name" value="ABC_TRANSPORTER_1"/>
    <property type="match status" value="1"/>
</dbReference>
<dbReference type="PANTHER" id="PTHR42788">
    <property type="entry name" value="TAURINE IMPORT ATP-BINDING PROTEIN-RELATED"/>
    <property type="match status" value="1"/>
</dbReference>
<dbReference type="RefSeq" id="WP_212508132.1">
    <property type="nucleotide sequence ID" value="NZ_CP060696.1"/>
</dbReference>
<dbReference type="GO" id="GO:0016887">
    <property type="term" value="F:ATP hydrolysis activity"/>
    <property type="evidence" value="ECO:0007669"/>
    <property type="project" value="InterPro"/>
</dbReference>
<evidence type="ECO:0000259" key="4">
    <source>
        <dbReference type="PROSITE" id="PS50893"/>
    </source>
</evidence>
<evidence type="ECO:0000313" key="6">
    <source>
        <dbReference type="Proteomes" id="UP000516046"/>
    </source>
</evidence>
<organism evidence="5 6">
    <name type="scientific">Caproicibacterium amylolyticum</name>
    <dbReference type="NCBI Taxonomy" id="2766537"/>
    <lineage>
        <taxon>Bacteria</taxon>
        <taxon>Bacillati</taxon>
        <taxon>Bacillota</taxon>
        <taxon>Clostridia</taxon>
        <taxon>Eubacteriales</taxon>
        <taxon>Oscillospiraceae</taxon>
        <taxon>Caproicibacterium</taxon>
    </lineage>
</organism>
<feature type="domain" description="ABC transporter" evidence="4">
    <location>
        <begin position="3"/>
        <end position="204"/>
    </location>
</feature>
<dbReference type="SUPFAM" id="SSF52540">
    <property type="entry name" value="P-loop containing nucleoside triphosphate hydrolases"/>
    <property type="match status" value="1"/>
</dbReference>
<proteinExistence type="predicted"/>
<reference evidence="5 6" key="1">
    <citation type="submission" date="2020-08" db="EMBL/GenBank/DDBJ databases">
        <authorList>
            <person name="Ren C."/>
            <person name="Gu Y."/>
            <person name="Xu Y."/>
        </authorList>
    </citation>
    <scope>NUCLEOTIDE SEQUENCE [LARGE SCALE GENOMIC DNA]</scope>
    <source>
        <strain evidence="5 6">LBM18003</strain>
    </source>
</reference>
<dbReference type="GO" id="GO:0005524">
    <property type="term" value="F:ATP binding"/>
    <property type="evidence" value="ECO:0007669"/>
    <property type="project" value="UniProtKB-KW"/>
</dbReference>
<sequence length="204" mass="22331">MKVELQNVCFAYAENRRILEHFSLSFPERGTVCLLGRSGCGKTTLLRLLAGLEVPQSGCVLRPAKTAVVFQEDRLLPWATARSNVAAVLPAEKKEALRQAGEWLQKLGLAGSEDVLPGKLSGGMRQRVALARALAFKPELLLLDEPFHALDAETRAACTQVLKEEGTQKLTILVTHNLEEAKILSDCTYCLQGSPLQVLPQLEV</sequence>
<keyword evidence="3 5" id="KW-0067">ATP-binding</keyword>
<dbReference type="SMART" id="SM00382">
    <property type="entry name" value="AAA"/>
    <property type="match status" value="1"/>
</dbReference>
<dbReference type="InterPro" id="IPR050166">
    <property type="entry name" value="ABC_transporter_ATP-bind"/>
</dbReference>
<gene>
    <name evidence="5" type="ORF">H6X83_05450</name>
</gene>
<evidence type="ECO:0000256" key="1">
    <source>
        <dbReference type="ARBA" id="ARBA00022448"/>
    </source>
</evidence>
<keyword evidence="6" id="KW-1185">Reference proteome</keyword>
<keyword evidence="2" id="KW-0547">Nucleotide-binding</keyword>
<name>A0A7G9WK51_9FIRM</name>
<protein>
    <submittedName>
        <fullName evidence="5">ATP-binding cassette domain-containing protein</fullName>
    </submittedName>
</protein>
<dbReference type="InterPro" id="IPR027417">
    <property type="entry name" value="P-loop_NTPase"/>
</dbReference>
<dbReference type="AlphaFoldDB" id="A0A7G9WK51"/>
<evidence type="ECO:0000256" key="2">
    <source>
        <dbReference type="ARBA" id="ARBA00022741"/>
    </source>
</evidence>
<dbReference type="KEGG" id="caml:H6X83_05450"/>
<dbReference type="InterPro" id="IPR017871">
    <property type="entry name" value="ABC_transporter-like_CS"/>
</dbReference>
<dbReference type="PROSITE" id="PS50893">
    <property type="entry name" value="ABC_TRANSPORTER_2"/>
    <property type="match status" value="1"/>
</dbReference>
<dbReference type="Proteomes" id="UP000516046">
    <property type="component" value="Chromosome"/>
</dbReference>
<dbReference type="Pfam" id="PF00005">
    <property type="entry name" value="ABC_tran"/>
    <property type="match status" value="1"/>
</dbReference>
<dbReference type="Gene3D" id="3.40.50.300">
    <property type="entry name" value="P-loop containing nucleotide triphosphate hydrolases"/>
    <property type="match status" value="1"/>
</dbReference>
<evidence type="ECO:0000256" key="3">
    <source>
        <dbReference type="ARBA" id="ARBA00022840"/>
    </source>
</evidence>
<dbReference type="InterPro" id="IPR003439">
    <property type="entry name" value="ABC_transporter-like_ATP-bd"/>
</dbReference>
<keyword evidence="1" id="KW-0813">Transport</keyword>
<accession>A0A7G9WK51</accession>
<dbReference type="InterPro" id="IPR003593">
    <property type="entry name" value="AAA+_ATPase"/>
</dbReference>